<name>A0A8S1TV41_PAROT</name>
<proteinExistence type="predicted"/>
<reference evidence="2" key="1">
    <citation type="submission" date="2021-01" db="EMBL/GenBank/DDBJ databases">
        <authorList>
            <consortium name="Genoscope - CEA"/>
            <person name="William W."/>
        </authorList>
    </citation>
    <scope>NUCLEOTIDE SEQUENCE</scope>
</reference>
<accession>A0A8S1TV41</accession>
<feature type="domain" description="Ubiquitin-like" evidence="1">
    <location>
        <begin position="91"/>
        <end position="177"/>
    </location>
</feature>
<comment type="caution">
    <text evidence="2">The sequence shown here is derived from an EMBL/GenBank/DDBJ whole genome shotgun (WGS) entry which is preliminary data.</text>
</comment>
<organism evidence="2 3">
    <name type="scientific">Paramecium octaurelia</name>
    <dbReference type="NCBI Taxonomy" id="43137"/>
    <lineage>
        <taxon>Eukaryota</taxon>
        <taxon>Sar</taxon>
        <taxon>Alveolata</taxon>
        <taxon>Ciliophora</taxon>
        <taxon>Intramacronucleata</taxon>
        <taxon>Oligohymenophorea</taxon>
        <taxon>Peniculida</taxon>
        <taxon>Parameciidae</taxon>
        <taxon>Paramecium</taxon>
    </lineage>
</organism>
<dbReference type="PROSITE" id="PS50053">
    <property type="entry name" value="UBIQUITIN_2"/>
    <property type="match status" value="1"/>
</dbReference>
<keyword evidence="3" id="KW-1185">Reference proteome</keyword>
<dbReference type="EMBL" id="CAJJDP010000032">
    <property type="protein sequence ID" value="CAD8156505.1"/>
    <property type="molecule type" value="Genomic_DNA"/>
</dbReference>
<dbReference type="AlphaFoldDB" id="A0A8S1TV41"/>
<evidence type="ECO:0000259" key="1">
    <source>
        <dbReference type="PROSITE" id="PS50053"/>
    </source>
</evidence>
<dbReference type="OrthoDB" id="310591at2759"/>
<gene>
    <name evidence="2" type="ORF">POCTA_138.1.T0320156</name>
</gene>
<protein>
    <recommendedName>
        <fullName evidence="1">Ubiquitin-like domain-containing protein</fullName>
    </recommendedName>
</protein>
<sequence length="177" mass="20157">MIQQHKYKVIVKPQDVTLELEMVVSTTIRELYQVLQYQANIQGVIDQWTCLSLQRKKYLNIDEEVGDVKNETFEINTQPQQSQSPQAITTINIKIAIKDGVIERMLDIVLKTSDTLEDVANAVSQYCVVEKNGKTTAVDLFIFGQPFNDKIKRGKSISDLQLKDNLTIEAKIRWIGG</sequence>
<evidence type="ECO:0000313" key="2">
    <source>
        <dbReference type="EMBL" id="CAD8156505.1"/>
    </source>
</evidence>
<dbReference type="InterPro" id="IPR000626">
    <property type="entry name" value="Ubiquitin-like_dom"/>
</dbReference>
<dbReference type="Proteomes" id="UP000683925">
    <property type="component" value="Unassembled WGS sequence"/>
</dbReference>
<dbReference type="OMA" id="ANIQGVI"/>
<evidence type="ECO:0000313" key="3">
    <source>
        <dbReference type="Proteomes" id="UP000683925"/>
    </source>
</evidence>